<reference evidence="2 5" key="2">
    <citation type="submission" date="2020-08" db="EMBL/GenBank/DDBJ databases">
        <title>Genomic Encyclopedia of Type Strains, Phase IV (KMG-IV): sequencing the most valuable type-strain genomes for metagenomic binning, comparative biology and taxonomic classification.</title>
        <authorList>
            <person name="Goeker M."/>
        </authorList>
    </citation>
    <scope>NUCLEOTIDE SEQUENCE [LARGE SCALE GENOMIC DNA]</scope>
    <source>
        <strain evidence="2 5">DSM 105434</strain>
    </source>
</reference>
<sequence length="122" mass="13890">MKFMCECGSVIVDQTDGLPYRAYLLPDQDAFAFLDRLRTLLDGLVSPDEGRKGKATVQAMPLRNKLQREVNRLWAESFRDVYQCPECGRLHVESLDRQRLASFLPEDEDTPKTLLQSAASPE</sequence>
<proteinExistence type="predicted"/>
<comment type="caution">
    <text evidence="3">The sequence shown here is derived from an EMBL/GenBank/DDBJ whole genome shotgun (WGS) entry which is preliminary data.</text>
</comment>
<dbReference type="Proteomes" id="UP000308000">
    <property type="component" value="Unassembled WGS sequence"/>
</dbReference>
<keyword evidence="5" id="KW-1185">Reference proteome</keyword>
<dbReference type="EMBL" id="JACHFV010000006">
    <property type="protein sequence ID" value="MBB5295079.1"/>
    <property type="molecule type" value="Genomic_DNA"/>
</dbReference>
<dbReference type="AlphaFoldDB" id="A0AAJ5F6G0"/>
<evidence type="ECO:0000313" key="5">
    <source>
        <dbReference type="Proteomes" id="UP000536909"/>
    </source>
</evidence>
<evidence type="ECO:0000313" key="4">
    <source>
        <dbReference type="Proteomes" id="UP000308000"/>
    </source>
</evidence>
<protein>
    <submittedName>
        <fullName evidence="3">Uncharacterized protein</fullName>
    </submittedName>
</protein>
<gene>
    <name evidence="3" type="ORF">FCS05_11400</name>
    <name evidence="2" type="ORF">HNQ10_001905</name>
</gene>
<dbReference type="Proteomes" id="UP000536909">
    <property type="component" value="Unassembled WGS sequence"/>
</dbReference>
<dbReference type="RefSeq" id="WP_129119013.1">
    <property type="nucleotide sequence ID" value="NZ_BSUI01000010.1"/>
</dbReference>
<organism evidence="3 4">
    <name type="scientific">Deinococcus metallilatus</name>
    <dbReference type="NCBI Taxonomy" id="1211322"/>
    <lineage>
        <taxon>Bacteria</taxon>
        <taxon>Thermotogati</taxon>
        <taxon>Deinococcota</taxon>
        <taxon>Deinococci</taxon>
        <taxon>Deinococcales</taxon>
        <taxon>Deinococcaceae</taxon>
        <taxon>Deinococcus</taxon>
    </lineage>
</organism>
<dbReference type="EMBL" id="VBRC01000007">
    <property type="protein sequence ID" value="TLK26591.1"/>
    <property type="molecule type" value="Genomic_DNA"/>
</dbReference>
<name>A0AAJ5F6G0_9DEIO</name>
<accession>A0AAJ5F6G0</accession>
<reference evidence="3 4" key="1">
    <citation type="submission" date="2019-04" db="EMBL/GenBank/DDBJ databases">
        <title>Deinococcus metalilatus MA1002 mutant No.5.</title>
        <authorList>
            <person name="Park W."/>
            <person name="Park C."/>
        </authorList>
    </citation>
    <scope>NUCLEOTIDE SEQUENCE [LARGE SCALE GENOMIC DNA]</scope>
    <source>
        <strain evidence="3 4">MA1002-m5</strain>
    </source>
</reference>
<feature type="region of interest" description="Disordered" evidence="1">
    <location>
        <begin position="102"/>
        <end position="122"/>
    </location>
</feature>
<evidence type="ECO:0000256" key="1">
    <source>
        <dbReference type="SAM" id="MobiDB-lite"/>
    </source>
</evidence>
<feature type="compositionally biased region" description="Polar residues" evidence="1">
    <location>
        <begin position="113"/>
        <end position="122"/>
    </location>
</feature>
<evidence type="ECO:0000313" key="3">
    <source>
        <dbReference type="EMBL" id="TLK26591.1"/>
    </source>
</evidence>
<evidence type="ECO:0000313" key="2">
    <source>
        <dbReference type="EMBL" id="MBB5295079.1"/>
    </source>
</evidence>